<feature type="coiled-coil region" evidence="10">
    <location>
        <begin position="339"/>
        <end position="366"/>
    </location>
</feature>
<evidence type="ECO:0000256" key="7">
    <source>
        <dbReference type="HAMAP-Rule" id="MF_00600"/>
    </source>
</evidence>
<dbReference type="NCBIfam" id="NF009488">
    <property type="entry name" value="PRK12850.1"/>
    <property type="match status" value="1"/>
</dbReference>
<comment type="caution">
    <text evidence="7">Lacks conserved residue(s) required for the propagation of feature annotation.</text>
</comment>
<evidence type="ECO:0000313" key="12">
    <source>
        <dbReference type="Proteomes" id="UP000661163"/>
    </source>
</evidence>
<comment type="function">
    <text evidence="7 9">Together with its co-chaperonin GroES, plays an essential role in assisting protein folding. The GroEL-GroES system forms a nano-cage that allows encapsulation of the non-native substrate proteins and provides a physical environment optimized to promote and accelerate protein folding.</text>
</comment>
<comment type="subcellular location">
    <subcellularLocation>
        <location evidence="7">Cytoplasm</location>
    </subcellularLocation>
</comment>
<keyword evidence="4 7" id="KW-0067">ATP-binding</keyword>
<dbReference type="HAMAP" id="MF_00600">
    <property type="entry name" value="CH60"/>
    <property type="match status" value="1"/>
</dbReference>
<feature type="binding site" evidence="7">
    <location>
        <begin position="30"/>
        <end position="33"/>
    </location>
    <ligand>
        <name>ATP</name>
        <dbReference type="ChEBI" id="CHEBI:30616"/>
    </ligand>
</feature>
<evidence type="ECO:0000256" key="3">
    <source>
        <dbReference type="ARBA" id="ARBA00022741"/>
    </source>
</evidence>
<dbReference type="NCBIfam" id="NF000592">
    <property type="entry name" value="PRK00013.1"/>
    <property type="match status" value="1"/>
</dbReference>
<evidence type="ECO:0000256" key="5">
    <source>
        <dbReference type="ARBA" id="ARBA00023186"/>
    </source>
</evidence>
<evidence type="ECO:0000256" key="4">
    <source>
        <dbReference type="ARBA" id="ARBA00022840"/>
    </source>
</evidence>
<dbReference type="Gene3D" id="3.30.260.10">
    <property type="entry name" value="TCP-1-like chaperonin intermediate domain"/>
    <property type="match status" value="1"/>
</dbReference>
<dbReference type="GO" id="GO:0005524">
    <property type="term" value="F:ATP binding"/>
    <property type="evidence" value="ECO:0007669"/>
    <property type="project" value="UniProtKB-UniRule"/>
</dbReference>
<dbReference type="Proteomes" id="UP000661163">
    <property type="component" value="Unassembled WGS sequence"/>
</dbReference>
<dbReference type="InterPro" id="IPR027409">
    <property type="entry name" value="GroEL-like_apical_dom_sf"/>
</dbReference>
<proteinExistence type="inferred from homology"/>
<dbReference type="NCBIfam" id="NF009487">
    <property type="entry name" value="PRK12849.1"/>
    <property type="match status" value="1"/>
</dbReference>
<comment type="subunit">
    <text evidence="7 9">Forms a cylinder of 14 subunits composed of two heptameric rings stacked back-to-back. Interacts with the co-chaperonin GroES.</text>
</comment>
<dbReference type="NCBIfam" id="NF009489">
    <property type="entry name" value="PRK12851.1"/>
    <property type="match status" value="1"/>
</dbReference>
<dbReference type="GO" id="GO:0016853">
    <property type="term" value="F:isomerase activity"/>
    <property type="evidence" value="ECO:0007669"/>
    <property type="project" value="UniProtKB-KW"/>
</dbReference>
<evidence type="ECO:0000256" key="8">
    <source>
        <dbReference type="RuleBase" id="RU000418"/>
    </source>
</evidence>
<keyword evidence="10" id="KW-0175">Coiled coil</keyword>
<dbReference type="AlphaFoldDB" id="A0AAE5C2K9"/>
<feature type="binding site" evidence="7">
    <location>
        <position position="51"/>
    </location>
    <ligand>
        <name>ATP</name>
        <dbReference type="ChEBI" id="CHEBI:30616"/>
    </ligand>
</feature>
<evidence type="ECO:0000256" key="1">
    <source>
        <dbReference type="ARBA" id="ARBA00006607"/>
    </source>
</evidence>
<dbReference type="PANTHER" id="PTHR45633">
    <property type="entry name" value="60 KDA HEAT SHOCK PROTEIN, MITOCHONDRIAL"/>
    <property type="match status" value="1"/>
</dbReference>
<name>A0AAE5C2K9_9HYPH</name>
<dbReference type="GO" id="GO:0140662">
    <property type="term" value="F:ATP-dependent protein folding chaperone"/>
    <property type="evidence" value="ECO:0007669"/>
    <property type="project" value="InterPro"/>
</dbReference>
<dbReference type="GO" id="GO:0042026">
    <property type="term" value="P:protein refolding"/>
    <property type="evidence" value="ECO:0007669"/>
    <property type="project" value="UniProtKB-UniRule"/>
</dbReference>
<dbReference type="PROSITE" id="PS00296">
    <property type="entry name" value="CHAPERONINS_CPN60"/>
    <property type="match status" value="1"/>
</dbReference>
<comment type="similarity">
    <text evidence="1 7 8">Belongs to the chaperonin (HSP60) family.</text>
</comment>
<dbReference type="RefSeq" id="WP_130699884.1">
    <property type="nucleotide sequence ID" value="NZ_CP071678.1"/>
</dbReference>
<dbReference type="CDD" id="cd03344">
    <property type="entry name" value="GroEL"/>
    <property type="match status" value="1"/>
</dbReference>
<dbReference type="InterPro" id="IPR018370">
    <property type="entry name" value="Chaperonin_Cpn60_CS"/>
</dbReference>
<organism evidence="11 12">
    <name type="scientific">Rhizobium ruizarguesonis</name>
    <dbReference type="NCBI Taxonomy" id="2081791"/>
    <lineage>
        <taxon>Bacteria</taxon>
        <taxon>Pseudomonadati</taxon>
        <taxon>Pseudomonadota</taxon>
        <taxon>Alphaproteobacteria</taxon>
        <taxon>Hyphomicrobiales</taxon>
        <taxon>Rhizobiaceae</taxon>
        <taxon>Rhizobium/Agrobacterium group</taxon>
        <taxon>Rhizobium</taxon>
    </lineage>
</organism>
<evidence type="ECO:0000256" key="9">
    <source>
        <dbReference type="RuleBase" id="RU000419"/>
    </source>
</evidence>
<dbReference type="InterPro" id="IPR027410">
    <property type="entry name" value="TCP-1-like_intermed_sf"/>
</dbReference>
<dbReference type="InterPro" id="IPR001844">
    <property type="entry name" value="Cpn60/GroEL"/>
</dbReference>
<dbReference type="InterPro" id="IPR002423">
    <property type="entry name" value="Cpn60/GroEL/TCP-1"/>
</dbReference>
<dbReference type="SUPFAM" id="SSF52029">
    <property type="entry name" value="GroEL apical domain-like"/>
    <property type="match status" value="1"/>
</dbReference>
<feature type="binding site" evidence="7">
    <location>
        <position position="496"/>
    </location>
    <ligand>
        <name>ATP</name>
        <dbReference type="ChEBI" id="CHEBI:30616"/>
    </ligand>
</feature>
<gene>
    <name evidence="7 11" type="primary">groL</name>
    <name evidence="7" type="synonym">groEL</name>
    <name evidence="11" type="ORF">GR217_15300</name>
</gene>
<evidence type="ECO:0000313" key="11">
    <source>
        <dbReference type="EMBL" id="NEI49065.1"/>
    </source>
</evidence>
<keyword evidence="6 7" id="KW-0413">Isomerase</keyword>
<dbReference type="InterPro" id="IPR027413">
    <property type="entry name" value="GROEL-like_equatorial_sf"/>
</dbReference>
<accession>A0AAE5C2K9</accession>
<dbReference type="EMBL" id="WUFC01000011">
    <property type="protein sequence ID" value="NEI49065.1"/>
    <property type="molecule type" value="Genomic_DNA"/>
</dbReference>
<reference evidence="11 12" key="1">
    <citation type="submission" date="2019-12" db="EMBL/GenBank/DDBJ databases">
        <title>Rhizobium genotypes associated with high levels of biological nitrogen fixation by grain legumes in a temperate-maritime cropping system.</title>
        <authorList>
            <person name="Maluk M."/>
            <person name="Francesc Ferrando Molina F."/>
            <person name="Lopez Del Egido L."/>
            <person name="Lafos M."/>
            <person name="Langarica-Fuentes A."/>
            <person name="Gebre Yohannes G."/>
            <person name="Young M.W."/>
            <person name="Martin P."/>
            <person name="Gantlett R."/>
            <person name="Kenicer G."/>
            <person name="Hawes C."/>
            <person name="Begg G.S."/>
            <person name="Quilliam R.S."/>
            <person name="Squire G.R."/>
            <person name="Poole P.S."/>
            <person name="Young P.W."/>
            <person name="Iannetta P.M."/>
            <person name="James E.K."/>
        </authorList>
    </citation>
    <scope>NUCLEOTIDE SEQUENCE [LARGE SCALE GENOMIC DNA]</scope>
    <source>
        <strain evidence="11 12">JHI985</strain>
    </source>
</reference>
<feature type="binding site" evidence="7">
    <location>
        <position position="415"/>
    </location>
    <ligand>
        <name>ATP</name>
        <dbReference type="ChEBI" id="CHEBI:30616"/>
    </ligand>
</feature>
<sequence length="544" mass="57413">MSAKEIRFSTDARDRLLRGVELLNNAVKVTLGPKGRNVVIDKAYGAPRITKDGVSVAKEIELEDKFENMGAQMVREVASKTNDLAGDGTTTATVLAASIFREGAKLVAAGMNPMDLRRGIDLGVTAVVKEIQARAMKVKSSAEIAQVGTIAANGDATIGEMIAKAMDKVGNEGVITVEEARTAETELDVVEGMQFDRGYLSPYFVTNAEKMRVELEEPYILVHEKKLGSLQAMLPILEAVVQTGKPLLLISEDVEGEALATLVVNKLRGGLKVAAVKAPGFGDRRKAMLEDIAVLTAGQMISEDLGIKLENVTLDMLGHAKRVLIDKETTTIIDGSGEKAAIQARIQQLKAQIEDTTSDYDKEKLQERLAKLAGGVAVIRVGGATETEVKEKKDRIDDALNATRAAVEEGIVPGGGVALLRAKSALTGLTGENADVTAGISIVLRALEAPIRQIVDNAGFEGSIVVGKLAGSNDHNQGFDAQTETYVDMIEAGIVDPAKVVRTALQDAGSIAALLITAEVMIADIPARDTASAAGNGGMGAMGY</sequence>
<dbReference type="GO" id="GO:0051082">
    <property type="term" value="F:unfolded protein binding"/>
    <property type="evidence" value="ECO:0007669"/>
    <property type="project" value="UniProtKB-UniRule"/>
</dbReference>
<protein>
    <recommendedName>
        <fullName evidence="7">Chaperonin GroEL</fullName>
        <ecNumber evidence="7">5.6.1.7</ecNumber>
    </recommendedName>
    <alternativeName>
        <fullName evidence="7">60 kDa chaperonin</fullName>
    </alternativeName>
    <alternativeName>
        <fullName evidence="7">Chaperonin-60</fullName>
        <shortName evidence="7">Cpn60</shortName>
    </alternativeName>
</protein>
<evidence type="ECO:0000256" key="2">
    <source>
        <dbReference type="ARBA" id="ARBA00022490"/>
    </source>
</evidence>
<keyword evidence="3 7" id="KW-0547">Nucleotide-binding</keyword>
<dbReference type="Pfam" id="PF00118">
    <property type="entry name" value="Cpn60_TCP1"/>
    <property type="match status" value="1"/>
</dbReference>
<dbReference type="SUPFAM" id="SSF48592">
    <property type="entry name" value="GroEL equatorial domain-like"/>
    <property type="match status" value="1"/>
</dbReference>
<dbReference type="EC" id="5.6.1.7" evidence="7"/>
<evidence type="ECO:0000256" key="6">
    <source>
        <dbReference type="ARBA" id="ARBA00023235"/>
    </source>
</evidence>
<dbReference type="FunFam" id="1.10.560.10:FF:000001">
    <property type="entry name" value="60 kDa chaperonin"/>
    <property type="match status" value="1"/>
</dbReference>
<keyword evidence="2 7" id="KW-0963">Cytoplasm</keyword>
<dbReference type="SUPFAM" id="SSF54849">
    <property type="entry name" value="GroEL-intermediate domain like"/>
    <property type="match status" value="1"/>
</dbReference>
<dbReference type="NCBIfam" id="TIGR02348">
    <property type="entry name" value="GroEL"/>
    <property type="match status" value="1"/>
</dbReference>
<dbReference type="Gene3D" id="1.10.560.10">
    <property type="entry name" value="GroEL-like equatorial domain"/>
    <property type="match status" value="1"/>
</dbReference>
<dbReference type="PRINTS" id="PR00298">
    <property type="entry name" value="CHAPERONIN60"/>
</dbReference>
<keyword evidence="5 7" id="KW-0143">Chaperone</keyword>
<dbReference type="GeneID" id="84669094"/>
<evidence type="ECO:0000256" key="10">
    <source>
        <dbReference type="SAM" id="Coils"/>
    </source>
</evidence>
<comment type="caution">
    <text evidence="11">The sequence shown here is derived from an EMBL/GenBank/DDBJ whole genome shotgun (WGS) entry which is preliminary data.</text>
</comment>
<feature type="binding site" evidence="7">
    <location>
        <begin position="87"/>
        <end position="91"/>
    </location>
    <ligand>
        <name>ATP</name>
        <dbReference type="ChEBI" id="CHEBI:30616"/>
    </ligand>
</feature>
<dbReference type="GO" id="GO:0005737">
    <property type="term" value="C:cytoplasm"/>
    <property type="evidence" value="ECO:0007669"/>
    <property type="project" value="UniProtKB-SubCell"/>
</dbReference>
<dbReference type="FunFam" id="3.50.7.10:FF:000001">
    <property type="entry name" value="60 kDa chaperonin"/>
    <property type="match status" value="1"/>
</dbReference>
<dbReference type="Gene3D" id="3.50.7.10">
    <property type="entry name" value="GroEL"/>
    <property type="match status" value="1"/>
</dbReference>